<feature type="binding site" evidence="17">
    <location>
        <begin position="842"/>
        <end position="846"/>
    </location>
    <ligand>
        <name>3'-phosphoadenylyl sulfate</name>
        <dbReference type="ChEBI" id="CHEBI:58339"/>
    </ligand>
</feature>
<comment type="subcellular location">
    <subcellularLocation>
        <location evidence="1">Golgi apparatus membrane</location>
        <topology evidence="1">Single-pass type II membrane protein</topology>
    </subcellularLocation>
</comment>
<evidence type="ECO:0000256" key="5">
    <source>
        <dbReference type="ARBA" id="ARBA00012979"/>
    </source>
</evidence>
<keyword evidence="10 20" id="KW-1133">Transmembrane helix</keyword>
<reference evidence="24" key="1">
    <citation type="submission" date="2023-07" db="EMBL/GenBank/DDBJ databases">
        <title>Chromosome-level genome assembly of Artemia franciscana.</title>
        <authorList>
            <person name="Jo E."/>
        </authorList>
    </citation>
    <scope>NUCLEOTIDE SEQUENCE</scope>
    <source>
        <tissue evidence="24">Whole body</tissue>
    </source>
</reference>
<keyword evidence="14" id="KW-0325">Glycoprotein</keyword>
<dbReference type="Pfam" id="PF12062">
    <property type="entry name" value="HSNSD-CE"/>
    <property type="match status" value="1"/>
</dbReference>
<dbReference type="AlphaFoldDB" id="A0AA88LCN5"/>
<keyword evidence="9" id="KW-0735">Signal-anchor</keyword>
<evidence type="ECO:0000256" key="8">
    <source>
        <dbReference type="ARBA" id="ARBA00022801"/>
    </source>
</evidence>
<feature type="transmembrane region" description="Helical" evidence="20">
    <location>
        <begin position="36"/>
        <end position="59"/>
    </location>
</feature>
<dbReference type="InterPro" id="IPR000863">
    <property type="entry name" value="Sulfotransferase_dom"/>
</dbReference>
<evidence type="ECO:0000256" key="9">
    <source>
        <dbReference type="ARBA" id="ARBA00022968"/>
    </source>
</evidence>
<evidence type="ECO:0000256" key="6">
    <source>
        <dbReference type="ARBA" id="ARBA00022679"/>
    </source>
</evidence>
<evidence type="ECO:0000256" key="12">
    <source>
        <dbReference type="ARBA" id="ARBA00023136"/>
    </source>
</evidence>
<feature type="domain" description="Heparan sulfate-N-deacetylase N-terminal" evidence="23">
    <location>
        <begin position="104"/>
        <end position="308"/>
    </location>
</feature>
<comment type="pathway">
    <text evidence="2">Glycan metabolism; heparin biosynthesis.</text>
</comment>
<evidence type="ECO:0000256" key="17">
    <source>
        <dbReference type="PIRSR" id="PIRSR637359-2"/>
    </source>
</evidence>
<evidence type="ECO:0000259" key="23">
    <source>
        <dbReference type="Pfam" id="PF25119"/>
    </source>
</evidence>
<evidence type="ECO:0000256" key="1">
    <source>
        <dbReference type="ARBA" id="ARBA00004323"/>
    </source>
</evidence>
<evidence type="ECO:0000256" key="3">
    <source>
        <dbReference type="ARBA" id="ARBA00005093"/>
    </source>
</evidence>
<evidence type="ECO:0000259" key="22">
    <source>
        <dbReference type="Pfam" id="PF12062"/>
    </source>
</evidence>
<evidence type="ECO:0000256" key="20">
    <source>
        <dbReference type="SAM" id="Phobius"/>
    </source>
</evidence>
<dbReference type="InterPro" id="IPR056793">
    <property type="entry name" value="HSNSD_N"/>
</dbReference>
<sequence length="911" mass="105234">MIEEPLLSQCRCRRSKETLKTFFGYSLLHRVNTRKCVAILILVAVVSSFYINSLATVGLRMKPRLPPPKPLIICPSLSASGRRIQSDQRHVPNDHVSPGRLRLDAKVLLFAETQYSKLGREIAEVLVYNRLKYKLEVVGKSLPVLTSSDKGKYAVLIFENYDRYLQMDKWNRELLDKYCKQYGVGIVGFVPSRGGSEVKGFPLQLSSNLRVQDAMLNPDSPILRLTRAGDIWWGPLPGDKWTAFIPEHITYESLVNAATYLKNSNHTVTMTTVMRDKGLFDGIERVLFGSGLDFWIHKILLLDSMSFLSHGKLSTSLDRNILIDVDDIFVGPQGQRLTVNDVEAMIQSQERISRIVFGFRFNLGFSGKYFQRGFPEENEGDRYLLSRSRAFSWFGHMWNHQQPHLYENVNALEQDMALNKDFAEKHGLPINSSYSVAPHHSGVYPVHQSLYQLWKKVWNIKATSTEEYPHLRPARLRRGFVHEGIMVLPRQTCGLYTHTIFLDQYPGGKEVLLNSIQGGELFTTILYNRISVFMTHMTNYAHDRLALYTFESVINFIQCWTNLQLSTMPALPLAKKYFDLYPEEREPVWGNPCDDPRHMKIWSQDKTCHQLPRFLVIGPQKTGTTALYSFLSMHPAIKSNFHSNETFEEIQFFNGKNYYKGIDWYMKFFPTPMDNSTDDVLFEKSATYFDGELVPKRAHALLSKAKIIAILIPPSKRAYSWYHHMRARNDSAALNYTFYQVLTASDKSPKPLRDLQYRCLSPGMYAQHLDRWLNYYPPQQIHLIDGEELKTNPTETMMKVQTFLKISPILDYRPLLRYDSKKGFYCKIDEKSKKSSCLGKSKGRRYPPVDLASEKYLQSFYTSHNIALQKLLKRHGYQVPEWLAEALSERPTNDVPNLKHPNRKTRNLSRG</sequence>
<evidence type="ECO:0000259" key="21">
    <source>
        <dbReference type="Pfam" id="PF00685"/>
    </source>
</evidence>
<name>A0AA88LCN5_ARTSF</name>
<evidence type="ECO:0000313" key="24">
    <source>
        <dbReference type="EMBL" id="KAK2725532.1"/>
    </source>
</evidence>
<feature type="binding site" evidence="17">
    <location>
        <position position="720"/>
    </location>
    <ligand>
        <name>3'-phosphoadenylyl sulfate</name>
        <dbReference type="ChEBI" id="CHEBI:58339"/>
    </ligand>
</feature>
<evidence type="ECO:0000256" key="16">
    <source>
        <dbReference type="PIRSR" id="PIRSR637359-1"/>
    </source>
</evidence>
<dbReference type="InterPro" id="IPR027417">
    <property type="entry name" value="P-loop_NTPase"/>
</dbReference>
<evidence type="ECO:0000256" key="11">
    <source>
        <dbReference type="ARBA" id="ARBA00023034"/>
    </source>
</evidence>
<evidence type="ECO:0000256" key="18">
    <source>
        <dbReference type="PIRSR" id="PIRSR637359-3"/>
    </source>
</evidence>
<comment type="similarity">
    <text evidence="4">Belongs to the sulfotransferase 1 family. NDST subfamily.</text>
</comment>
<dbReference type="SUPFAM" id="SSF52540">
    <property type="entry name" value="P-loop containing nucleoside triphosphate hydrolases"/>
    <property type="match status" value="1"/>
</dbReference>
<comment type="caution">
    <text evidence="24">The sequence shown here is derived from an EMBL/GenBank/DDBJ whole genome shotgun (WGS) entry which is preliminary data.</text>
</comment>
<keyword evidence="11" id="KW-0333">Golgi apparatus</keyword>
<dbReference type="GO" id="GO:0015016">
    <property type="term" value="F:heparan sulfate N-sulfotransferase activity"/>
    <property type="evidence" value="ECO:0007669"/>
    <property type="project" value="UniProtKB-EC"/>
</dbReference>
<keyword evidence="25" id="KW-1185">Reference proteome</keyword>
<dbReference type="InterPro" id="IPR037359">
    <property type="entry name" value="NST/OST"/>
</dbReference>
<evidence type="ECO:0000256" key="13">
    <source>
        <dbReference type="ARBA" id="ARBA00023157"/>
    </source>
</evidence>
<evidence type="ECO:0000256" key="14">
    <source>
        <dbReference type="ARBA" id="ARBA00023180"/>
    </source>
</evidence>
<dbReference type="InterPro" id="IPR021930">
    <property type="entry name" value="Heparan_SO4_deacetylase_dom"/>
</dbReference>
<feature type="domain" description="Sulfotransferase" evidence="21">
    <location>
        <begin position="612"/>
        <end position="842"/>
    </location>
</feature>
<keyword evidence="6" id="KW-0808">Transferase</keyword>
<dbReference type="Gene3D" id="3.40.50.300">
    <property type="entry name" value="P-loop containing nucleotide triphosphate hydrolases"/>
    <property type="match status" value="1"/>
</dbReference>
<evidence type="ECO:0000313" key="25">
    <source>
        <dbReference type="Proteomes" id="UP001187531"/>
    </source>
</evidence>
<dbReference type="GO" id="GO:0016787">
    <property type="term" value="F:hydrolase activity"/>
    <property type="evidence" value="ECO:0007669"/>
    <property type="project" value="UniProtKB-KW"/>
</dbReference>
<organism evidence="24 25">
    <name type="scientific">Artemia franciscana</name>
    <name type="common">Brine shrimp</name>
    <name type="synonym">Artemia sanfranciscana</name>
    <dbReference type="NCBI Taxonomy" id="6661"/>
    <lineage>
        <taxon>Eukaryota</taxon>
        <taxon>Metazoa</taxon>
        <taxon>Ecdysozoa</taxon>
        <taxon>Arthropoda</taxon>
        <taxon>Crustacea</taxon>
        <taxon>Branchiopoda</taxon>
        <taxon>Anostraca</taxon>
        <taxon>Artemiidae</taxon>
        <taxon>Artemia</taxon>
    </lineage>
</organism>
<keyword evidence="15" id="KW-0511">Multifunctional enzyme</keyword>
<keyword evidence="13 18" id="KW-1015">Disulfide bond</keyword>
<proteinExistence type="inferred from homology"/>
<feature type="active site" description="For sulfotransferase activity" evidence="16">
    <location>
        <position position="621"/>
    </location>
</feature>
<dbReference type="Proteomes" id="UP001187531">
    <property type="component" value="Unassembled WGS sequence"/>
</dbReference>
<feature type="domain" description="Heparan sulphate-N-deacetylase deacetylase" evidence="22">
    <location>
        <begin position="318"/>
        <end position="522"/>
    </location>
</feature>
<feature type="disulfide bond" evidence="18">
    <location>
        <begin position="826"/>
        <end position="837"/>
    </location>
</feature>
<keyword evidence="7 20" id="KW-0812">Transmembrane</keyword>
<evidence type="ECO:0000256" key="10">
    <source>
        <dbReference type="ARBA" id="ARBA00022989"/>
    </source>
</evidence>
<evidence type="ECO:0000256" key="19">
    <source>
        <dbReference type="SAM" id="MobiDB-lite"/>
    </source>
</evidence>
<evidence type="ECO:0000256" key="2">
    <source>
        <dbReference type="ARBA" id="ARBA00004841"/>
    </source>
</evidence>
<dbReference type="PANTHER" id="PTHR10605:SF56">
    <property type="entry name" value="BIFUNCTIONAL HEPARAN SULFATE N-DEACETYLASE_N-SULFOTRANSFERASE"/>
    <property type="match status" value="1"/>
</dbReference>
<comment type="pathway">
    <text evidence="3">Glycan metabolism; heparan sulfate biosynthesis.</text>
</comment>
<evidence type="ECO:0000256" key="15">
    <source>
        <dbReference type="ARBA" id="ARBA00023268"/>
    </source>
</evidence>
<dbReference type="PANTHER" id="PTHR10605">
    <property type="entry name" value="HEPARAN SULFATE SULFOTRANSFERASE"/>
    <property type="match status" value="1"/>
</dbReference>
<protein>
    <recommendedName>
        <fullName evidence="5">[heparan sulfate]-glucosamine N-sulfotransferase</fullName>
        <ecNumber evidence="5">2.8.2.8</ecNumber>
    </recommendedName>
</protein>
<feature type="binding site" evidence="17">
    <location>
        <position position="825"/>
    </location>
    <ligand>
        <name>3'-phosphoadenylyl sulfate</name>
        <dbReference type="ChEBI" id="CHEBI:58339"/>
    </ligand>
</feature>
<dbReference type="GO" id="GO:0019213">
    <property type="term" value="F:deacetylase activity"/>
    <property type="evidence" value="ECO:0007669"/>
    <property type="project" value="TreeGrafter"/>
</dbReference>
<dbReference type="EC" id="2.8.2.8" evidence="5"/>
<evidence type="ECO:0000256" key="4">
    <source>
        <dbReference type="ARBA" id="ARBA00010420"/>
    </source>
</evidence>
<dbReference type="EMBL" id="JAVRJZ010000002">
    <property type="protein sequence ID" value="KAK2725532.1"/>
    <property type="molecule type" value="Genomic_DNA"/>
</dbReference>
<dbReference type="Pfam" id="PF25119">
    <property type="entry name" value="HSNSD_N"/>
    <property type="match status" value="1"/>
</dbReference>
<feature type="compositionally biased region" description="Basic residues" evidence="19">
    <location>
        <begin position="900"/>
        <end position="911"/>
    </location>
</feature>
<gene>
    <name evidence="24" type="ORF">QYM36_000135</name>
</gene>
<evidence type="ECO:0000256" key="7">
    <source>
        <dbReference type="ARBA" id="ARBA00022692"/>
    </source>
</evidence>
<dbReference type="GO" id="GO:0000139">
    <property type="term" value="C:Golgi membrane"/>
    <property type="evidence" value="ECO:0007669"/>
    <property type="project" value="UniProtKB-SubCell"/>
</dbReference>
<accession>A0AA88LCN5</accession>
<dbReference type="Pfam" id="PF00685">
    <property type="entry name" value="Sulfotransfer_1"/>
    <property type="match status" value="1"/>
</dbReference>
<keyword evidence="12 20" id="KW-0472">Membrane</keyword>
<keyword evidence="8" id="KW-0378">Hydrolase</keyword>
<feature type="region of interest" description="Disordered" evidence="19">
    <location>
        <begin position="892"/>
        <end position="911"/>
    </location>
</feature>